<evidence type="ECO:0000313" key="4">
    <source>
        <dbReference type="EMBL" id="ORB70147.1"/>
    </source>
</evidence>
<dbReference type="EMBL" id="MVIJ01000052">
    <property type="protein sequence ID" value="ORB70147.1"/>
    <property type="molecule type" value="Genomic_DNA"/>
</dbReference>
<dbReference type="SUPFAM" id="SSF54593">
    <property type="entry name" value="Glyoxalase/Bleomycin resistance protein/Dihydroxybiphenyl dioxygenase"/>
    <property type="match status" value="1"/>
</dbReference>
<dbReference type="InterPro" id="IPR037523">
    <property type="entry name" value="VOC_core"/>
</dbReference>
<keyword evidence="4" id="KW-0223">Dioxygenase</keyword>
<name>A0A1X0K4S5_MYCSC</name>
<organism evidence="4 5">
    <name type="scientific">Mycobacterium scrofulaceum</name>
    <dbReference type="NCBI Taxonomy" id="1783"/>
    <lineage>
        <taxon>Bacteria</taxon>
        <taxon>Bacillati</taxon>
        <taxon>Actinomycetota</taxon>
        <taxon>Actinomycetes</taxon>
        <taxon>Mycobacteriales</taxon>
        <taxon>Mycobacteriaceae</taxon>
        <taxon>Mycobacterium</taxon>
    </lineage>
</organism>
<dbReference type="GO" id="GO:0046686">
    <property type="term" value="P:response to cadmium ion"/>
    <property type="evidence" value="ECO:0007669"/>
    <property type="project" value="TreeGrafter"/>
</dbReference>
<keyword evidence="5" id="KW-1185">Reference proteome</keyword>
<dbReference type="PANTHER" id="PTHR41294:SF1">
    <property type="entry name" value="CADMIUM-INDUCED PROTEIN CADI"/>
    <property type="match status" value="1"/>
</dbReference>
<reference evidence="4 5" key="1">
    <citation type="submission" date="2017-02" db="EMBL/GenBank/DDBJ databases">
        <title>The new phylogeny of genus Mycobacterium.</title>
        <authorList>
            <person name="Tortoli E."/>
            <person name="Trovato A."/>
            <person name="Cirillo D.M."/>
        </authorList>
    </citation>
    <scope>NUCLEOTIDE SEQUENCE [LARGE SCALE GENOMIC DNA]</scope>
    <source>
        <strain evidence="4 5">DSM 43992</strain>
    </source>
</reference>
<dbReference type="InterPro" id="IPR049789">
    <property type="entry name" value="ArsI/CadI-like"/>
</dbReference>
<comment type="caution">
    <text evidence="4">The sequence shown here is derived from an EMBL/GenBank/DDBJ whole genome shotgun (WGS) entry which is preliminary data.</text>
</comment>
<dbReference type="PROSITE" id="PS51819">
    <property type="entry name" value="VOC"/>
    <property type="match status" value="1"/>
</dbReference>
<evidence type="ECO:0000256" key="1">
    <source>
        <dbReference type="ARBA" id="ARBA00061047"/>
    </source>
</evidence>
<gene>
    <name evidence="4" type="ORF">BST44_24170</name>
</gene>
<evidence type="ECO:0000313" key="5">
    <source>
        <dbReference type="Proteomes" id="UP000192601"/>
    </source>
</evidence>
<dbReference type="STRING" id="1783.BST44_24170"/>
<dbReference type="Gene3D" id="3.10.180.10">
    <property type="entry name" value="2,3-Dihydroxybiphenyl 1,2-Dioxygenase, domain 1"/>
    <property type="match status" value="1"/>
</dbReference>
<dbReference type="InterPro" id="IPR052393">
    <property type="entry name" value="Cadmium-induced_rsp"/>
</dbReference>
<keyword evidence="4" id="KW-0560">Oxidoreductase</keyword>
<evidence type="ECO:0000256" key="2">
    <source>
        <dbReference type="ARBA" id="ARBA00067862"/>
    </source>
</evidence>
<feature type="domain" description="VOC" evidence="3">
    <location>
        <begin position="2"/>
        <end position="117"/>
    </location>
</feature>
<comment type="similarity">
    <text evidence="1">To B.subtilis YqcK.</text>
</comment>
<dbReference type="OrthoDB" id="9789608at2"/>
<dbReference type="InterPro" id="IPR004360">
    <property type="entry name" value="Glyas_Fos-R_dOase_dom"/>
</dbReference>
<dbReference type="RefSeq" id="WP_083179553.1">
    <property type="nucleotide sequence ID" value="NZ_MVIJ01000052.1"/>
</dbReference>
<dbReference type="AlphaFoldDB" id="A0A1X0K4S5"/>
<evidence type="ECO:0000259" key="3">
    <source>
        <dbReference type="PROSITE" id="PS51819"/>
    </source>
</evidence>
<dbReference type="PANTHER" id="PTHR41294">
    <property type="entry name" value="CADMIUM-INDUCED PROTEIN CADI"/>
    <property type="match status" value="1"/>
</dbReference>
<dbReference type="Pfam" id="PF00903">
    <property type="entry name" value="Glyoxalase"/>
    <property type="match status" value="1"/>
</dbReference>
<dbReference type="NCBIfam" id="NF041414">
    <property type="entry name" value="ArsI_CadI_VOC"/>
    <property type="match status" value="1"/>
</dbReference>
<accession>A0A1X0K4S5</accession>
<dbReference type="InterPro" id="IPR029068">
    <property type="entry name" value="Glyas_Bleomycin-R_OHBP_Dase"/>
</dbReference>
<sequence length="138" mass="14820">MSRVQLALNVDDLGEAIAFYSKLFDTDPAKVKPGYANFAIAEPPLKLVLLENPGHGGSLNHLGVEVASSEAVHAEIARLTERELVTEEELDTTCCFANQDKVWVTGPGGERWEVYTVIADSDTFGTPADGPEAACCQP</sequence>
<proteinExistence type="predicted"/>
<dbReference type="FunFam" id="3.10.180.10:FF:000032">
    <property type="entry name" value="Cadmium inducible protein CadI"/>
    <property type="match status" value="1"/>
</dbReference>
<dbReference type="GO" id="GO:0051213">
    <property type="term" value="F:dioxygenase activity"/>
    <property type="evidence" value="ECO:0007669"/>
    <property type="project" value="UniProtKB-KW"/>
</dbReference>
<dbReference type="Proteomes" id="UP000192601">
    <property type="component" value="Unassembled WGS sequence"/>
</dbReference>
<protein>
    <recommendedName>
        <fullName evidence="2">Cadmium-induced protein CadI</fullName>
    </recommendedName>
</protein>